<dbReference type="PRINTS" id="PR00862">
    <property type="entry name" value="PROLIGOPTASE"/>
</dbReference>
<sequence length="678" mass="80195">MNNYTHSLYKKRNITKKTYKYFVENLNKYLTPEEMSKVPVNNVLHKYYNKYPKPNNHEHLHLNEQYNKNKSQTKIKMFIQKIRKYLLDTDKIYSIDENIWKTKLKKDNYYNYYIKHKCKKYDILNVDLLSKKIPFFSLSEFEINPNGTKILFGVDFVGSRMYHLFLKDLYNNEIKEIHLPSQPIASMKDMYNDTSVARVSDIFLWINDDEICYISQNKYYNQDAIYIYNINTKHKYLLKKIPPGNFGNIYISSDSYYIIISISDYNTEELYIIDNDDGKLICGKPIITKKDSVSYPYIDHIDGEWILYERNKTHDLLKRTTDFKTYKIDYSNTNIYEIINRVVFIENTYMFTLIYQNGMKLFSLKCNKIIEHFNEKIGYIEMNVDISYLKDFTFTIHYYLSKFNTYHIGDSIILNKKYYEKKVYITPHLFFTVLSKEKPHLSKCVLFGYGSYSTYEECEYSPHYIALIESGFTVIIAHLRGGGEYGYKGYSDGRLLHKKHTFIDFIKIADYIVEHKFTTREKLAIWGRSAGGLLISTVINMRPDLCNLAILGVPFVDINYTLNNTKLPLGMETSSEYGDITNTKVKKYVESYAPLNHINTSTVYPNIFIYTNVYDTLVPFNGPILYYNKMKEVDVFKNKDKEISIFIDSQFGHTQGSSTQKKIESYAMIFDQITRYIL</sequence>
<proteinExistence type="inferred from homology"/>
<dbReference type="Pfam" id="PF02897">
    <property type="entry name" value="Peptidase_S9_N"/>
    <property type="match status" value="1"/>
</dbReference>
<name>A0A6C0JJS0_9ZZZZ</name>
<organism evidence="7">
    <name type="scientific">viral metagenome</name>
    <dbReference type="NCBI Taxonomy" id="1070528"/>
    <lineage>
        <taxon>unclassified sequences</taxon>
        <taxon>metagenomes</taxon>
        <taxon>organismal metagenomes</taxon>
    </lineage>
</organism>
<feature type="domain" description="Peptidase S9 prolyl oligopeptidase catalytic" evidence="5">
    <location>
        <begin position="464"/>
        <end position="673"/>
    </location>
</feature>
<dbReference type="Pfam" id="PF00326">
    <property type="entry name" value="Peptidase_S9"/>
    <property type="match status" value="1"/>
</dbReference>
<evidence type="ECO:0000256" key="4">
    <source>
        <dbReference type="ARBA" id="ARBA00022825"/>
    </source>
</evidence>
<dbReference type="EMBL" id="MN740420">
    <property type="protein sequence ID" value="QHU05829.1"/>
    <property type="molecule type" value="Genomic_DNA"/>
</dbReference>
<dbReference type="InterPro" id="IPR023302">
    <property type="entry name" value="Pept_S9A_N"/>
</dbReference>
<dbReference type="AlphaFoldDB" id="A0A6C0JJS0"/>
<dbReference type="SUPFAM" id="SSF53474">
    <property type="entry name" value="alpha/beta-Hydrolases"/>
    <property type="match status" value="1"/>
</dbReference>
<keyword evidence="2" id="KW-0645">Protease</keyword>
<dbReference type="SUPFAM" id="SSF50993">
    <property type="entry name" value="Peptidase/esterase 'gauge' domain"/>
    <property type="match status" value="1"/>
</dbReference>
<dbReference type="InterPro" id="IPR002470">
    <property type="entry name" value="Peptidase_S9A"/>
</dbReference>
<dbReference type="Gene3D" id="3.40.50.1820">
    <property type="entry name" value="alpha/beta hydrolase"/>
    <property type="match status" value="1"/>
</dbReference>
<evidence type="ECO:0000256" key="3">
    <source>
        <dbReference type="ARBA" id="ARBA00022801"/>
    </source>
</evidence>
<feature type="domain" description="Peptidase S9A N-terminal" evidence="6">
    <location>
        <begin position="121"/>
        <end position="308"/>
    </location>
</feature>
<reference evidence="7" key="1">
    <citation type="journal article" date="2020" name="Nature">
        <title>Giant virus diversity and host interactions through global metagenomics.</title>
        <authorList>
            <person name="Schulz F."/>
            <person name="Roux S."/>
            <person name="Paez-Espino D."/>
            <person name="Jungbluth S."/>
            <person name="Walsh D.A."/>
            <person name="Denef V.J."/>
            <person name="McMahon K.D."/>
            <person name="Konstantinidis K.T."/>
            <person name="Eloe-Fadrosh E.A."/>
            <person name="Kyrpides N.C."/>
            <person name="Woyke T."/>
        </authorList>
    </citation>
    <scope>NUCLEOTIDE SEQUENCE</scope>
    <source>
        <strain evidence="7">GVMAG-M-3300027736-24</strain>
    </source>
</reference>
<evidence type="ECO:0000256" key="1">
    <source>
        <dbReference type="ARBA" id="ARBA00005228"/>
    </source>
</evidence>
<dbReference type="InterPro" id="IPR051543">
    <property type="entry name" value="Serine_Peptidase_S9A"/>
</dbReference>
<accession>A0A6C0JJS0</accession>
<evidence type="ECO:0000313" key="7">
    <source>
        <dbReference type="EMBL" id="QHU05829.1"/>
    </source>
</evidence>
<dbReference type="InterPro" id="IPR029058">
    <property type="entry name" value="AB_hydrolase_fold"/>
</dbReference>
<evidence type="ECO:0000259" key="6">
    <source>
        <dbReference type="Pfam" id="PF02897"/>
    </source>
</evidence>
<comment type="similarity">
    <text evidence="1">Belongs to the peptidase S9A family.</text>
</comment>
<dbReference type="GO" id="GO:0006508">
    <property type="term" value="P:proteolysis"/>
    <property type="evidence" value="ECO:0007669"/>
    <property type="project" value="UniProtKB-KW"/>
</dbReference>
<evidence type="ECO:0000259" key="5">
    <source>
        <dbReference type="Pfam" id="PF00326"/>
    </source>
</evidence>
<dbReference type="PANTHER" id="PTHR11757:SF19">
    <property type="entry name" value="PROLYL ENDOPEPTIDASE-LIKE"/>
    <property type="match status" value="1"/>
</dbReference>
<dbReference type="GO" id="GO:0004252">
    <property type="term" value="F:serine-type endopeptidase activity"/>
    <property type="evidence" value="ECO:0007669"/>
    <property type="project" value="InterPro"/>
</dbReference>
<keyword evidence="3" id="KW-0378">Hydrolase</keyword>
<dbReference type="InterPro" id="IPR001375">
    <property type="entry name" value="Peptidase_S9_cat"/>
</dbReference>
<evidence type="ECO:0008006" key="8">
    <source>
        <dbReference type="Google" id="ProtNLM"/>
    </source>
</evidence>
<evidence type="ECO:0000256" key="2">
    <source>
        <dbReference type="ARBA" id="ARBA00022670"/>
    </source>
</evidence>
<protein>
    <recommendedName>
        <fullName evidence="8">Peptidase S9 prolyl oligopeptidase catalytic domain-containing protein</fullName>
    </recommendedName>
</protein>
<dbReference type="PANTHER" id="PTHR11757">
    <property type="entry name" value="PROTEASE FAMILY S9A OLIGOPEPTIDASE"/>
    <property type="match status" value="1"/>
</dbReference>
<keyword evidence="4" id="KW-0720">Serine protease</keyword>
<dbReference type="Gene3D" id="2.130.10.120">
    <property type="entry name" value="Prolyl oligopeptidase, N-terminal domain"/>
    <property type="match status" value="1"/>
</dbReference>